<accession>A0A6L2NLV3</accession>
<proteinExistence type="predicted"/>
<organism evidence="2">
    <name type="scientific">Tanacetum cinerariifolium</name>
    <name type="common">Dalmatian daisy</name>
    <name type="synonym">Chrysanthemum cinerariifolium</name>
    <dbReference type="NCBI Taxonomy" id="118510"/>
    <lineage>
        <taxon>Eukaryota</taxon>
        <taxon>Viridiplantae</taxon>
        <taxon>Streptophyta</taxon>
        <taxon>Embryophyta</taxon>
        <taxon>Tracheophyta</taxon>
        <taxon>Spermatophyta</taxon>
        <taxon>Magnoliopsida</taxon>
        <taxon>eudicotyledons</taxon>
        <taxon>Gunneridae</taxon>
        <taxon>Pentapetalae</taxon>
        <taxon>asterids</taxon>
        <taxon>campanulids</taxon>
        <taxon>Asterales</taxon>
        <taxon>Asteraceae</taxon>
        <taxon>Asteroideae</taxon>
        <taxon>Anthemideae</taxon>
        <taxon>Anthemidinae</taxon>
        <taxon>Tanacetum</taxon>
    </lineage>
</organism>
<sequence>MKVEESLNVTFDETLPPPKTSHLEDDDLVEEEAIKVNETRPLGNDVEDKSLEIIKSLILKNLRVIHWKMLLVPRVLVTCRSHQLEVEGDGNENVPLYYYINDNIRIHFGREEFCLVTGLRFRVENLADYDDVDLHVPFRRRVFLSYLDGEHITGNMVFKIIDDELFDRLHDDDVVSLCCLGILQLVLLGVEAKRRIPDWMLRLANDRVGKSVCCKIDTRRDRGSIGLVSTGWSPIILDTSKQQLLLQYRYANALANPKAVATWFIKMANLNVIATWSIKLVKPDAGAVAHSLLETDIPSHPGTYNWQSPIPSHMGNSNLQPPIWRHHDVAGLFDQKSNVSPFNLGNALDDEYEGGDDVIFLGGQFTGNYLVYENVDISKVRRENYVDYADFLNNPEPIYLDCYMKGYLVPVTFWQQLVPHLCMPDFDSNTPVGWLSGEEDRVRQLAMMNLAYQFNDASIAKDELRKAYEECRDIPLEQRDVIEKVLEIESELDYEMNIDLLWNGAKLRKQIRDKKGWINMLL</sequence>
<name>A0A6L2NLV3_TANCI</name>
<feature type="region of interest" description="Disordered" evidence="1">
    <location>
        <begin position="1"/>
        <end position="26"/>
    </location>
</feature>
<evidence type="ECO:0008006" key="3">
    <source>
        <dbReference type="Google" id="ProtNLM"/>
    </source>
</evidence>
<reference evidence="2" key="1">
    <citation type="journal article" date="2019" name="Sci. Rep.">
        <title>Draft genome of Tanacetum cinerariifolium, the natural source of mosquito coil.</title>
        <authorList>
            <person name="Yamashiro T."/>
            <person name="Shiraishi A."/>
            <person name="Satake H."/>
            <person name="Nakayama K."/>
        </authorList>
    </citation>
    <scope>NUCLEOTIDE SEQUENCE</scope>
</reference>
<dbReference type="AlphaFoldDB" id="A0A6L2NLV3"/>
<protein>
    <recommendedName>
        <fullName evidence="3">Phospholipase-like protein</fullName>
    </recommendedName>
</protein>
<evidence type="ECO:0000256" key="1">
    <source>
        <dbReference type="SAM" id="MobiDB-lite"/>
    </source>
</evidence>
<gene>
    <name evidence="2" type="ORF">Tci_058010</name>
</gene>
<comment type="caution">
    <text evidence="2">The sequence shown here is derived from an EMBL/GenBank/DDBJ whole genome shotgun (WGS) entry which is preliminary data.</text>
</comment>
<evidence type="ECO:0000313" key="2">
    <source>
        <dbReference type="EMBL" id="GEU86032.1"/>
    </source>
</evidence>
<dbReference type="EMBL" id="BKCJ010009235">
    <property type="protein sequence ID" value="GEU86032.1"/>
    <property type="molecule type" value="Genomic_DNA"/>
</dbReference>